<evidence type="ECO:0000256" key="7">
    <source>
        <dbReference type="ARBA" id="ARBA00066099"/>
    </source>
</evidence>
<dbReference type="AlphaFoldDB" id="A0A8C5PP84"/>
<protein>
    <recommendedName>
        <fullName evidence="8">Protein ABHD15</fullName>
    </recommendedName>
    <alternativeName>
        <fullName evidence="9">Alpha/beta hydrolase domain-containing protein 15</fullName>
    </alternativeName>
</protein>
<dbReference type="FunFam" id="3.40.50.1820:FF:000103">
    <property type="entry name" value="Abhydrolase domain-containing 15"/>
    <property type="match status" value="1"/>
</dbReference>
<evidence type="ECO:0000256" key="2">
    <source>
        <dbReference type="ARBA" id="ARBA00010884"/>
    </source>
</evidence>
<dbReference type="GO" id="GO:0034338">
    <property type="term" value="F:short-chain carboxylesterase activity"/>
    <property type="evidence" value="ECO:0007669"/>
    <property type="project" value="TreeGrafter"/>
</dbReference>
<evidence type="ECO:0000313" key="11">
    <source>
        <dbReference type="Ensembl" id="ENSLLEP00000025823.1"/>
    </source>
</evidence>
<comment type="subunit">
    <text evidence="7">Interacts with PDE3B; this interaction regulates PDE3B's stability and expression and, thereby, impacts the antilipolytic action of insulin.</text>
</comment>
<dbReference type="Gene3D" id="3.40.50.1820">
    <property type="entry name" value="alpha/beta hydrolase"/>
    <property type="match status" value="1"/>
</dbReference>
<comment type="similarity">
    <text evidence="2">Belongs to the AB hydrolase superfamily. AB hydrolase 4 family.</text>
</comment>
<dbReference type="GO" id="GO:0005576">
    <property type="term" value="C:extracellular region"/>
    <property type="evidence" value="ECO:0007669"/>
    <property type="project" value="UniProtKB-SubCell"/>
</dbReference>
<dbReference type="InterPro" id="IPR029058">
    <property type="entry name" value="AB_hydrolase_fold"/>
</dbReference>
<evidence type="ECO:0000256" key="5">
    <source>
        <dbReference type="ARBA" id="ARBA00022729"/>
    </source>
</evidence>
<keyword evidence="4" id="KW-0597">Phosphoprotein</keyword>
<evidence type="ECO:0000256" key="3">
    <source>
        <dbReference type="ARBA" id="ARBA00022525"/>
    </source>
</evidence>
<evidence type="ECO:0000256" key="4">
    <source>
        <dbReference type="ARBA" id="ARBA00022553"/>
    </source>
</evidence>
<evidence type="ECO:0000256" key="6">
    <source>
        <dbReference type="ARBA" id="ARBA00053358"/>
    </source>
</evidence>
<comment type="function">
    <text evidence="6">May regulate adipocyte lipolysis and liver lipid accumulation.</text>
</comment>
<dbReference type="SUPFAM" id="SSF53474">
    <property type="entry name" value="alpha/beta-Hydrolases"/>
    <property type="match status" value="1"/>
</dbReference>
<gene>
    <name evidence="11" type="primary">ABHD15</name>
</gene>
<comment type="subcellular location">
    <subcellularLocation>
        <location evidence="1">Secreted</location>
    </subcellularLocation>
</comment>
<evidence type="ECO:0000256" key="8">
    <source>
        <dbReference type="ARBA" id="ARBA00072863"/>
    </source>
</evidence>
<dbReference type="GeneTree" id="ENSGT00950000182902"/>
<dbReference type="PANTHER" id="PTHR10794:SF39">
    <property type="entry name" value="PROTEIN ABHD15"/>
    <property type="match status" value="1"/>
</dbReference>
<accession>A0A8C5PP84</accession>
<evidence type="ECO:0000256" key="9">
    <source>
        <dbReference type="ARBA" id="ARBA00082877"/>
    </source>
</evidence>
<reference evidence="11" key="1">
    <citation type="submission" date="2025-08" db="UniProtKB">
        <authorList>
            <consortium name="Ensembl"/>
        </authorList>
    </citation>
    <scope>IDENTIFICATION</scope>
</reference>
<dbReference type="OrthoDB" id="247542at2759"/>
<dbReference type="Proteomes" id="UP000694569">
    <property type="component" value="Unplaced"/>
</dbReference>
<dbReference type="Ensembl" id="ENSLLET00000026812.1">
    <property type="protein sequence ID" value="ENSLLEP00000025823.1"/>
    <property type="gene ID" value="ENSLLEG00000016389.1"/>
</dbReference>
<feature type="region of interest" description="Disordered" evidence="10">
    <location>
        <begin position="33"/>
        <end position="89"/>
    </location>
</feature>
<dbReference type="InterPro" id="IPR050960">
    <property type="entry name" value="AB_hydrolase_4_sf"/>
</dbReference>
<evidence type="ECO:0000313" key="12">
    <source>
        <dbReference type="Proteomes" id="UP000694569"/>
    </source>
</evidence>
<proteinExistence type="inferred from homology"/>
<name>A0A8C5PP84_9ANUR</name>
<organism evidence="11 12">
    <name type="scientific">Leptobrachium leishanense</name>
    <name type="common">Leishan spiny toad</name>
    <dbReference type="NCBI Taxonomy" id="445787"/>
    <lineage>
        <taxon>Eukaryota</taxon>
        <taxon>Metazoa</taxon>
        <taxon>Chordata</taxon>
        <taxon>Craniata</taxon>
        <taxon>Vertebrata</taxon>
        <taxon>Euteleostomi</taxon>
        <taxon>Amphibia</taxon>
        <taxon>Batrachia</taxon>
        <taxon>Anura</taxon>
        <taxon>Pelobatoidea</taxon>
        <taxon>Megophryidae</taxon>
        <taxon>Leptobrachium</taxon>
    </lineage>
</organism>
<dbReference type="GO" id="GO:0047372">
    <property type="term" value="F:monoacylglycerol lipase activity"/>
    <property type="evidence" value="ECO:0007669"/>
    <property type="project" value="TreeGrafter"/>
</dbReference>
<keyword evidence="5" id="KW-0732">Signal</keyword>
<dbReference type="PANTHER" id="PTHR10794">
    <property type="entry name" value="ABHYDROLASE DOMAIN-CONTAINING PROTEIN"/>
    <property type="match status" value="1"/>
</dbReference>
<keyword evidence="3" id="KW-0964">Secreted</keyword>
<evidence type="ECO:0000256" key="1">
    <source>
        <dbReference type="ARBA" id="ARBA00004613"/>
    </source>
</evidence>
<evidence type="ECO:0000256" key="10">
    <source>
        <dbReference type="SAM" id="MobiDB-lite"/>
    </source>
</evidence>
<sequence length="560" mass="63492">GRASRGSAECYTHSAHVRGSRWLLLLHSPGRCRTAPSRRSPGRAAERSGNTGATLQLPRAANQPINRPPCTQRHPATATNPSPPIRERAGCQPGAGWTLLLPPLSVKCSWTNRQLVYTENDAASVRGYRKCALRSQTEANNEEEEDCCGDAFRGSLESLPEGFQLICKPSALAKWLLKAFQQSQLESRDYWLSNWPHLQTIIQHLLPADRTLELARDHLQLTDGGLVALDWVVGPRPVAKPRRGTNAINNPSLLLIIPNSFGKLTRNIQQLCLLALEQGNYPVIFNRRGQNDCPLTNLTFQPFGEPADLKEAVNYVLFRHPSSRIFAVSEGLGSELLLSYLGECGSSSYITAACCISPVFRFQEWFETGLSWPYERILLLYQKMILSRYSTAIAEVMPAEKIFASRSLRELHENLFCQCKTETSWDCYWESNDPLRDVDEVAIPVLCICSKDDPIRGRPETTLPMELFRTNPYFFLLLTHQGGHCGFLTGSQVAWSHEVTLNYFRSITEFFVAEEKSRLLVRRRGSNMINRRRRGTLQKRERPSYADLEEIFSWKRSYTR</sequence>
<keyword evidence="12" id="KW-1185">Reference proteome</keyword>
<reference evidence="11" key="2">
    <citation type="submission" date="2025-09" db="UniProtKB">
        <authorList>
            <consortium name="Ensembl"/>
        </authorList>
    </citation>
    <scope>IDENTIFICATION</scope>
</reference>